<sequence>MTQSATGQAPATGSQLAADVTQPPIRRRVRARDVVANKVAAVTLRGLPHIPERVKRLLLGGRSITIDGNTLDTTLQLMLAGQQALGLDGLVADDDFVAARVQLELLSAGFRKRVPVSGVTDLTVTGAVAPIKARHYRTDEPNAPLLVFYHGGGHVIGSIDTHDDLCREICRAGSVHVLSVDYRLAPEHKAPAGSEDAYAAYLWACEHAAELGADPQRVAVGGDSAGANLSAVVSQQARDNGVPVPALQLLLYPVTDHRGQTRSRTLFARGFFLTERDMDWFTSRFLDGAPVAGTDPRVSPLLADDLSGLPPALVVTAGFDPLRDEGRHYAEAMREAGVAVDYREYGSVVHGFANFFPLGGDSATATADVISAMRAHLTRAG</sequence>
<evidence type="ECO:0000256" key="2">
    <source>
        <dbReference type="ARBA" id="ARBA00022801"/>
    </source>
</evidence>
<dbReference type="AlphaFoldDB" id="A0A850Q1M2"/>
<protein>
    <submittedName>
        <fullName evidence="5">Lipase-esterase (LipN)</fullName>
    </submittedName>
</protein>
<dbReference type="EMBL" id="JABFYL010000050">
    <property type="protein sequence ID" value="NVN53984.1"/>
    <property type="molecule type" value="Genomic_DNA"/>
</dbReference>
<dbReference type="Proteomes" id="UP000570517">
    <property type="component" value="Unassembled WGS sequence"/>
</dbReference>
<accession>A0A850Q1M2</accession>
<dbReference type="PANTHER" id="PTHR48081">
    <property type="entry name" value="AB HYDROLASE SUPERFAMILY PROTEIN C4A8.06C"/>
    <property type="match status" value="1"/>
</dbReference>
<dbReference type="FunFam" id="3.40.50.1820:FF:000089">
    <property type="entry name" value="Alpha/beta hydrolase"/>
    <property type="match status" value="1"/>
</dbReference>
<feature type="domain" description="Alpha/beta hydrolase fold-3" evidence="4">
    <location>
        <begin position="146"/>
        <end position="353"/>
    </location>
</feature>
<comment type="caution">
    <text evidence="5">The sequence shown here is derived from an EMBL/GenBank/DDBJ whole genome shotgun (WGS) entry which is preliminary data.</text>
</comment>
<evidence type="ECO:0000259" key="4">
    <source>
        <dbReference type="Pfam" id="PF07859"/>
    </source>
</evidence>
<feature type="region of interest" description="Disordered" evidence="3">
    <location>
        <begin position="1"/>
        <end position="22"/>
    </location>
</feature>
<dbReference type="Pfam" id="PF07859">
    <property type="entry name" value="Abhydrolase_3"/>
    <property type="match status" value="1"/>
</dbReference>
<gene>
    <name evidence="5" type="ORF">HLY00_3081</name>
</gene>
<dbReference type="InterPro" id="IPR050300">
    <property type="entry name" value="GDXG_lipolytic_enzyme"/>
</dbReference>
<evidence type="ECO:0000313" key="5">
    <source>
        <dbReference type="EMBL" id="NVN53984.1"/>
    </source>
</evidence>
<dbReference type="RefSeq" id="WP_178362170.1">
    <property type="nucleotide sequence ID" value="NZ_JABFYL010000050.1"/>
</dbReference>
<dbReference type="InterPro" id="IPR013094">
    <property type="entry name" value="AB_hydrolase_3"/>
</dbReference>
<dbReference type="SUPFAM" id="SSF53474">
    <property type="entry name" value="alpha/beta-Hydrolases"/>
    <property type="match status" value="1"/>
</dbReference>
<organism evidence="5 6">
    <name type="scientific">Mycolicibacterium hippocampi</name>
    <dbReference type="NCBI Taxonomy" id="659824"/>
    <lineage>
        <taxon>Bacteria</taxon>
        <taxon>Bacillati</taxon>
        <taxon>Actinomycetota</taxon>
        <taxon>Actinomycetes</taxon>
        <taxon>Mycobacteriales</taxon>
        <taxon>Mycobacteriaceae</taxon>
        <taxon>Mycolicibacterium</taxon>
    </lineage>
</organism>
<evidence type="ECO:0000256" key="3">
    <source>
        <dbReference type="SAM" id="MobiDB-lite"/>
    </source>
</evidence>
<keyword evidence="6" id="KW-1185">Reference proteome</keyword>
<dbReference type="Gene3D" id="3.40.50.1820">
    <property type="entry name" value="alpha/beta hydrolase"/>
    <property type="match status" value="1"/>
</dbReference>
<proteinExistence type="inferred from homology"/>
<name>A0A850Q1M2_9MYCO</name>
<feature type="compositionally biased region" description="Polar residues" evidence="3">
    <location>
        <begin position="1"/>
        <end position="15"/>
    </location>
</feature>
<comment type="similarity">
    <text evidence="1">Belongs to the 'GDXG' lipolytic enzyme family.</text>
</comment>
<dbReference type="InterPro" id="IPR029058">
    <property type="entry name" value="AB_hydrolase_fold"/>
</dbReference>
<keyword evidence="2" id="KW-0378">Hydrolase</keyword>
<evidence type="ECO:0000313" key="6">
    <source>
        <dbReference type="Proteomes" id="UP000570517"/>
    </source>
</evidence>
<dbReference type="PANTHER" id="PTHR48081:SF8">
    <property type="entry name" value="ALPHA_BETA HYDROLASE FOLD-3 DOMAIN-CONTAINING PROTEIN-RELATED"/>
    <property type="match status" value="1"/>
</dbReference>
<reference evidence="5 6" key="1">
    <citation type="submission" date="2020-05" db="EMBL/GenBank/DDBJ databases">
        <title>Draft genome sequence of Mycobacterium hippocampi DL, isolated from European seabass, Dicentrarchus labrax, reared in fish farms.</title>
        <authorList>
            <person name="Stathopoulou P."/>
            <person name="Asimakis E."/>
            <person name="Tzokas K."/>
            <person name="Batargias C."/>
            <person name="Tsiamis G."/>
        </authorList>
    </citation>
    <scope>NUCLEOTIDE SEQUENCE [LARGE SCALE GENOMIC DNA]</scope>
    <source>
        <strain evidence="5 6">DL</strain>
    </source>
</reference>
<dbReference type="GO" id="GO:0016787">
    <property type="term" value="F:hydrolase activity"/>
    <property type="evidence" value="ECO:0007669"/>
    <property type="project" value="UniProtKB-KW"/>
</dbReference>
<evidence type="ECO:0000256" key="1">
    <source>
        <dbReference type="ARBA" id="ARBA00010515"/>
    </source>
</evidence>